<comment type="caution">
    <text evidence="1">The sequence shown here is derived from an EMBL/GenBank/DDBJ whole genome shotgun (WGS) entry which is preliminary data.</text>
</comment>
<sequence length="146" mass="15811">MRVYRYLAIALLSACTLLAGGRVDPVAAKAPRYDFSIRPFQGGNTDWSIRLVRVAPGQVVYTLHFPRRASASDGLLRSVEPSIDEPPLKGRYGLASDDGISPAMKVMIAPSATGTPCQDNEGTRYPHAVLVFIDGHPLYGCGDYDD</sequence>
<dbReference type="RefSeq" id="WP_141483413.1">
    <property type="nucleotide sequence ID" value="NZ_VICD02000328.1"/>
</dbReference>
<dbReference type="Proteomes" id="UP000320431">
    <property type="component" value="Unassembled WGS sequence"/>
</dbReference>
<evidence type="ECO:0000313" key="1">
    <source>
        <dbReference type="EMBL" id="KAB8162438.1"/>
    </source>
</evidence>
<gene>
    <name evidence="1" type="ORF">FKV24_018265</name>
</gene>
<dbReference type="EMBL" id="VICD02000328">
    <property type="protein sequence ID" value="KAB8162438.1"/>
    <property type="molecule type" value="Genomic_DNA"/>
</dbReference>
<reference evidence="1 2" key="1">
    <citation type="submission" date="2019-10" db="EMBL/GenBank/DDBJ databases">
        <title>Lysobacter alkalisoli sp. nov., isolated from saline-alkaline soil.</title>
        <authorList>
            <person name="Sun J.-Q."/>
        </authorList>
    </citation>
    <scope>NUCLEOTIDE SEQUENCE [LARGE SCALE GENOMIC DNA]</scope>
    <source>
        <strain evidence="1 2">KCTC 42381</strain>
    </source>
</reference>
<evidence type="ECO:0000313" key="2">
    <source>
        <dbReference type="Proteomes" id="UP000320431"/>
    </source>
</evidence>
<proteinExistence type="predicted"/>
<accession>A0A507ZUS1</accession>
<organism evidence="1 2">
    <name type="scientific">Marilutibacter maris</name>
    <dbReference type="NCBI Taxonomy" id="1605891"/>
    <lineage>
        <taxon>Bacteria</taxon>
        <taxon>Pseudomonadati</taxon>
        <taxon>Pseudomonadota</taxon>
        <taxon>Gammaproteobacteria</taxon>
        <taxon>Lysobacterales</taxon>
        <taxon>Lysobacteraceae</taxon>
        <taxon>Marilutibacter</taxon>
    </lineage>
</organism>
<name>A0A507ZUS1_9GAMM</name>
<protein>
    <submittedName>
        <fullName evidence="1">Uncharacterized protein</fullName>
    </submittedName>
</protein>
<dbReference type="AlphaFoldDB" id="A0A507ZUS1"/>